<evidence type="ECO:0000256" key="1">
    <source>
        <dbReference type="SAM" id="Phobius"/>
    </source>
</evidence>
<feature type="transmembrane region" description="Helical" evidence="1">
    <location>
        <begin position="24"/>
        <end position="48"/>
    </location>
</feature>
<sequence>MSEAEVFKPNEKELRLFEQEKMDLYKGTFVVCLVYGLSAFLLLVVILFTEWGKEYIYDKFAPAVITYILGSLIIIIYLLNAIFTIRPRRIGTDMDSDANIICPDYWKLEKVPDAIKTEIMDNNINNSSSKKIIPQIGRETNANLQYRCVYDNNVYGNTGDLLRMKNSLADTADPYYAGFNNINNAKTYRNAEIAKTNSTIMPEYIIKEPKKQSEQYQELKKYAKFVGAYSSNNENIFTANNSNALRISNDDYIESGTNDRRSIWKKYENEAPLICNVVYPQVLGVLDSDTRGKNEVSCEYAKECGVSWSALKCK</sequence>
<accession>A0A6C0CEW0</accession>
<keyword evidence="1" id="KW-0472">Membrane</keyword>
<reference evidence="2" key="1">
    <citation type="journal article" date="2020" name="Nature">
        <title>Giant virus diversity and host interactions through global metagenomics.</title>
        <authorList>
            <person name="Schulz F."/>
            <person name="Roux S."/>
            <person name="Paez-Espino D."/>
            <person name="Jungbluth S."/>
            <person name="Walsh D.A."/>
            <person name="Denef V.J."/>
            <person name="McMahon K.D."/>
            <person name="Konstantinidis K.T."/>
            <person name="Eloe-Fadrosh E.A."/>
            <person name="Kyrpides N.C."/>
            <person name="Woyke T."/>
        </authorList>
    </citation>
    <scope>NUCLEOTIDE SEQUENCE</scope>
    <source>
        <strain evidence="2">GVMAG-M-3300020565-3</strain>
    </source>
</reference>
<evidence type="ECO:0000313" key="2">
    <source>
        <dbReference type="EMBL" id="QHT02209.1"/>
    </source>
</evidence>
<proteinExistence type="predicted"/>
<keyword evidence="1" id="KW-1133">Transmembrane helix</keyword>
<organism evidence="2">
    <name type="scientific">viral metagenome</name>
    <dbReference type="NCBI Taxonomy" id="1070528"/>
    <lineage>
        <taxon>unclassified sequences</taxon>
        <taxon>metagenomes</taxon>
        <taxon>organismal metagenomes</taxon>
    </lineage>
</organism>
<protein>
    <submittedName>
        <fullName evidence="2">Uncharacterized protein</fullName>
    </submittedName>
</protein>
<dbReference type="EMBL" id="MN739391">
    <property type="protein sequence ID" value="QHT02209.1"/>
    <property type="molecule type" value="Genomic_DNA"/>
</dbReference>
<name>A0A6C0CEW0_9ZZZZ</name>
<dbReference type="AlphaFoldDB" id="A0A6C0CEW0"/>
<keyword evidence="1" id="KW-0812">Transmembrane</keyword>
<feature type="transmembrane region" description="Helical" evidence="1">
    <location>
        <begin position="60"/>
        <end position="79"/>
    </location>
</feature>